<name>A0A1V8S9C5_9PEZI</name>
<dbReference type="InParanoid" id="A0A1V8S9C5"/>
<organism evidence="2 3">
    <name type="scientific">Cryoendolithus antarcticus</name>
    <dbReference type="NCBI Taxonomy" id="1507870"/>
    <lineage>
        <taxon>Eukaryota</taxon>
        <taxon>Fungi</taxon>
        <taxon>Dikarya</taxon>
        <taxon>Ascomycota</taxon>
        <taxon>Pezizomycotina</taxon>
        <taxon>Dothideomycetes</taxon>
        <taxon>Dothideomycetidae</taxon>
        <taxon>Cladosporiales</taxon>
        <taxon>Cladosporiaceae</taxon>
        <taxon>Cryoendolithus</taxon>
    </lineage>
</organism>
<feature type="compositionally biased region" description="Basic and acidic residues" evidence="1">
    <location>
        <begin position="228"/>
        <end position="238"/>
    </location>
</feature>
<comment type="caution">
    <text evidence="2">The sequence shown here is derived from an EMBL/GenBank/DDBJ whole genome shotgun (WGS) entry which is preliminary data.</text>
</comment>
<sequence>MITHADLPKGKDIYSGGFCFDCQKKGMKENIPATVSGTWKDAGFQPRTDAPKNGETKVKDLLELEETPSRTSVVPVAAQTDHIGTKITSAAMLQDIISLFKSKGMCSTLARLHGLDRLIKISECQEHIGPQPTTLKNTLAAIFAAVWQDSKSYDALVKVMTALGLINNAGPSVSLQELGITTSALSPSKDNSSTGHDLDCSDNWMSDFLSDEFLGNDHPGPEIASIHSHTEPSNHRSSPDLFQNPQTAPGSGQNWMTDGLRITSDEIQPNDITMMRTGEEASADRKNNITSPETPQVHEQNSVKSRTRKTKKFTGLTPSAGPENHTHLIFESYVARESRKFESQPELISRHYGHMAQYEEALALIETAHTKALADMAVLIGDCAAFVALKQAITSIRTPLASGSIMKVPDPVFAQFLDVVDRFEGSSIRAVRDAAASVVRLFIGVNGTPPKMQLEAAEEDSLLLLPRLSTDMQALFSIAK</sequence>
<feature type="region of interest" description="Disordered" evidence="1">
    <location>
        <begin position="212"/>
        <end position="257"/>
    </location>
</feature>
<evidence type="ECO:0000313" key="2">
    <source>
        <dbReference type="EMBL" id="OQN95441.1"/>
    </source>
</evidence>
<reference evidence="3" key="1">
    <citation type="submission" date="2017-03" db="EMBL/GenBank/DDBJ databases">
        <title>Genomes of endolithic fungi from Antarctica.</title>
        <authorList>
            <person name="Coleine C."/>
            <person name="Masonjones S."/>
            <person name="Stajich J.E."/>
        </authorList>
    </citation>
    <scope>NUCLEOTIDE SEQUENCE [LARGE SCALE GENOMIC DNA]</scope>
    <source>
        <strain evidence="3">CCFEE 5527</strain>
    </source>
</reference>
<keyword evidence="3" id="KW-1185">Reference proteome</keyword>
<accession>A0A1V8S9C5</accession>
<dbReference type="Proteomes" id="UP000192596">
    <property type="component" value="Unassembled WGS sequence"/>
</dbReference>
<dbReference type="EMBL" id="NAJO01000095">
    <property type="protein sequence ID" value="OQN95441.1"/>
    <property type="molecule type" value="Genomic_DNA"/>
</dbReference>
<evidence type="ECO:0000313" key="3">
    <source>
        <dbReference type="Proteomes" id="UP000192596"/>
    </source>
</evidence>
<gene>
    <name evidence="2" type="ORF">B0A48_18549</name>
</gene>
<evidence type="ECO:0000256" key="1">
    <source>
        <dbReference type="SAM" id="MobiDB-lite"/>
    </source>
</evidence>
<proteinExistence type="predicted"/>
<feature type="compositionally biased region" description="Polar residues" evidence="1">
    <location>
        <begin position="288"/>
        <end position="304"/>
    </location>
</feature>
<feature type="compositionally biased region" description="Polar residues" evidence="1">
    <location>
        <begin position="240"/>
        <end position="256"/>
    </location>
</feature>
<protein>
    <submittedName>
        <fullName evidence="2">Uncharacterized protein</fullName>
    </submittedName>
</protein>
<feature type="region of interest" description="Disordered" evidence="1">
    <location>
        <begin position="280"/>
        <end position="321"/>
    </location>
</feature>
<dbReference type="AlphaFoldDB" id="A0A1V8S9C5"/>